<sequence>MAIKEPLNYQLTRTANAIPDAFTGATFDEIKNQLINWLSGQKEFQDFDFAGSRLNVLLDLLAYNTLYIQQFSNTALYESFIGTANLRSSVVQAAQQNGYLPSSKSAATASIMLEVTSWNQVFSICAGFISRPIQLCRY</sequence>
<dbReference type="Pfam" id="PF21379">
    <property type="entry name" value="Gp6-like_1st"/>
    <property type="match status" value="1"/>
</dbReference>
<keyword evidence="3" id="KW-1185">Reference proteome</keyword>
<proteinExistence type="predicted"/>
<dbReference type="KEGG" id="vg:65106940"/>
<dbReference type="Proteomes" id="UP000224041">
    <property type="component" value="Segment"/>
</dbReference>
<organism evidence="2 3">
    <name type="scientific">Klebsiella phage KPV15</name>
    <dbReference type="NCBI Taxonomy" id="1913572"/>
    <lineage>
        <taxon>Viruses</taxon>
        <taxon>Duplodnaviria</taxon>
        <taxon>Heunggongvirae</taxon>
        <taxon>Uroviricota</taxon>
        <taxon>Caudoviricetes</taxon>
        <taxon>Pantevenvirales</taxon>
        <taxon>Straboviridae</taxon>
        <taxon>Tevenvirinae</taxon>
        <taxon>Jiaodavirus</taxon>
        <taxon>Jiaodavirus kppv15</taxon>
    </lineage>
</organism>
<feature type="domain" description="Baseplate wedge protein gp6-like N-terminal helical" evidence="1">
    <location>
        <begin position="26"/>
        <end position="99"/>
    </location>
</feature>
<accession>A0A1J0MH95</accession>
<protein>
    <submittedName>
        <fullName evidence="2">Baseplate wedge subunit</fullName>
    </submittedName>
</protein>
<name>A0A1J0MH95_9CAUD</name>
<dbReference type="RefSeq" id="YP_010089472.1">
    <property type="nucleotide sequence ID" value="NC_055715.1"/>
</dbReference>
<dbReference type="GeneID" id="65106940"/>
<reference evidence="2 3" key="1">
    <citation type="submission" date="2016-10" db="EMBL/GenBank/DDBJ databases">
        <title>Antibacterial composition for prophylaxis and treatment of hospital infections (variants), strains of bacteriophages, used for obtaining thereof.</title>
        <authorList>
            <person name="Aleshkin A.V."/>
            <person name="Volozhantsev N.V."/>
            <person name="Verevkin V.V."/>
            <person name="Krasilnikova V.M."/>
            <person name="Myakinina V.P."/>
            <person name="Popova A.V."/>
            <person name="Svetoch E.A."/>
        </authorList>
    </citation>
    <scope>NUCLEOTIDE SEQUENCE [LARGE SCALE GENOMIC DNA]</scope>
    <source>
        <strain evidence="2 3">KPV15</strain>
    </source>
</reference>
<evidence type="ECO:0000313" key="2">
    <source>
        <dbReference type="EMBL" id="APD20547.1"/>
    </source>
</evidence>
<dbReference type="InterPro" id="IPR049026">
    <property type="entry name" value="Gp6-like_N"/>
</dbReference>
<dbReference type="EMBL" id="KY000080">
    <property type="protein sequence ID" value="APD20547.1"/>
    <property type="molecule type" value="Genomic_DNA"/>
</dbReference>
<evidence type="ECO:0000313" key="3">
    <source>
        <dbReference type="Proteomes" id="UP000224041"/>
    </source>
</evidence>
<evidence type="ECO:0000259" key="1">
    <source>
        <dbReference type="Pfam" id="PF21379"/>
    </source>
</evidence>